<evidence type="ECO:0000313" key="3">
    <source>
        <dbReference type="Proteomes" id="UP000824782"/>
    </source>
</evidence>
<protein>
    <recommendedName>
        <fullName evidence="1">BTB domain-containing protein</fullName>
    </recommendedName>
</protein>
<reference evidence="2" key="1">
    <citation type="thesis" date="2020" institute="ProQuest LLC" country="789 East Eisenhower Parkway, Ann Arbor, MI, USA">
        <title>Comparative Genomics and Chromosome Evolution.</title>
        <authorList>
            <person name="Mudd A.B."/>
        </authorList>
    </citation>
    <scope>NUCLEOTIDE SEQUENCE</scope>
    <source>
        <strain evidence="2">237g6f4</strain>
        <tissue evidence="2">Blood</tissue>
    </source>
</reference>
<gene>
    <name evidence="2" type="ORF">GDO81_026528</name>
</gene>
<accession>A0AAV6YJT5</accession>
<dbReference type="SUPFAM" id="SSF54695">
    <property type="entry name" value="POZ domain"/>
    <property type="match status" value="1"/>
</dbReference>
<organism evidence="2 3">
    <name type="scientific">Engystomops pustulosus</name>
    <name type="common">Tungara frog</name>
    <name type="synonym">Physalaemus pustulosus</name>
    <dbReference type="NCBI Taxonomy" id="76066"/>
    <lineage>
        <taxon>Eukaryota</taxon>
        <taxon>Metazoa</taxon>
        <taxon>Chordata</taxon>
        <taxon>Craniata</taxon>
        <taxon>Vertebrata</taxon>
        <taxon>Euteleostomi</taxon>
        <taxon>Amphibia</taxon>
        <taxon>Batrachia</taxon>
        <taxon>Anura</taxon>
        <taxon>Neobatrachia</taxon>
        <taxon>Hyloidea</taxon>
        <taxon>Leptodactylidae</taxon>
        <taxon>Leiuperinae</taxon>
        <taxon>Engystomops</taxon>
    </lineage>
</organism>
<name>A0AAV6YJT5_ENGPU</name>
<keyword evidence="3" id="KW-1185">Reference proteome</keyword>
<dbReference type="EMBL" id="WNYA01045081">
    <property type="protein sequence ID" value="KAG8536358.1"/>
    <property type="molecule type" value="Genomic_DNA"/>
</dbReference>
<dbReference type="AlphaFoldDB" id="A0AAV6YJT5"/>
<dbReference type="PROSITE" id="PS50097">
    <property type="entry name" value="BTB"/>
    <property type="match status" value="1"/>
</dbReference>
<sequence length="71" mass="7971">MDSFGRAACNGFLSAEKKSVSLVADSHGQQILTVLQNFREQNVFFDFNIIVKEESIPCHRCVLAASSDFFR</sequence>
<dbReference type="InterPro" id="IPR011333">
    <property type="entry name" value="SKP1/BTB/POZ_sf"/>
</dbReference>
<dbReference type="Pfam" id="PF00651">
    <property type="entry name" value="BTB"/>
    <property type="match status" value="1"/>
</dbReference>
<feature type="domain" description="BTB" evidence="1">
    <location>
        <begin position="45"/>
        <end position="71"/>
    </location>
</feature>
<evidence type="ECO:0000313" key="2">
    <source>
        <dbReference type="EMBL" id="KAG8536358.1"/>
    </source>
</evidence>
<proteinExistence type="predicted"/>
<dbReference type="Proteomes" id="UP000824782">
    <property type="component" value="Unassembled WGS sequence"/>
</dbReference>
<dbReference type="InterPro" id="IPR000210">
    <property type="entry name" value="BTB/POZ_dom"/>
</dbReference>
<comment type="caution">
    <text evidence="2">The sequence shown here is derived from an EMBL/GenBank/DDBJ whole genome shotgun (WGS) entry which is preliminary data.</text>
</comment>
<evidence type="ECO:0000259" key="1">
    <source>
        <dbReference type="PROSITE" id="PS50097"/>
    </source>
</evidence>
<dbReference type="Gene3D" id="3.30.710.10">
    <property type="entry name" value="Potassium Channel Kv1.1, Chain A"/>
    <property type="match status" value="1"/>
</dbReference>